<reference evidence="3" key="1">
    <citation type="journal article" date="2013" name="Nature">
        <title>Draft genome of the wheat A-genome progenitor Triticum urartu.</title>
        <authorList>
            <person name="Ling H.Q."/>
            <person name="Zhao S."/>
            <person name="Liu D."/>
            <person name="Wang J."/>
            <person name="Sun H."/>
            <person name="Zhang C."/>
            <person name="Fan H."/>
            <person name="Li D."/>
            <person name="Dong L."/>
            <person name="Tao Y."/>
            <person name="Gao C."/>
            <person name="Wu H."/>
            <person name="Li Y."/>
            <person name="Cui Y."/>
            <person name="Guo X."/>
            <person name="Zheng S."/>
            <person name="Wang B."/>
            <person name="Yu K."/>
            <person name="Liang Q."/>
            <person name="Yang W."/>
            <person name="Lou X."/>
            <person name="Chen J."/>
            <person name="Feng M."/>
            <person name="Jian J."/>
            <person name="Zhang X."/>
            <person name="Luo G."/>
            <person name="Jiang Y."/>
            <person name="Liu J."/>
            <person name="Wang Z."/>
            <person name="Sha Y."/>
            <person name="Zhang B."/>
            <person name="Wu H."/>
            <person name="Tang D."/>
            <person name="Shen Q."/>
            <person name="Xue P."/>
            <person name="Zou S."/>
            <person name="Wang X."/>
            <person name="Liu X."/>
            <person name="Wang F."/>
            <person name="Yang Y."/>
            <person name="An X."/>
            <person name="Dong Z."/>
            <person name="Zhang K."/>
            <person name="Zhang X."/>
            <person name="Luo M.C."/>
            <person name="Dvorak J."/>
            <person name="Tong Y."/>
            <person name="Wang J."/>
            <person name="Yang H."/>
            <person name="Li Z."/>
            <person name="Wang D."/>
            <person name="Zhang A."/>
            <person name="Wang J."/>
        </authorList>
    </citation>
    <scope>NUCLEOTIDE SEQUENCE</scope>
    <source>
        <strain evidence="3">cv. G1812</strain>
    </source>
</reference>
<name>A0A8R7PJF8_TRIUA</name>
<dbReference type="Gramene" id="TuG1812G0200004831.01.T01">
    <property type="protein sequence ID" value="TuG1812G0200004831.01.T01.cds266217"/>
    <property type="gene ID" value="TuG1812G0200004831.01"/>
</dbReference>
<sequence length="122" mass="12752">LPPLLPPLVRSRGSSIDGDNGCGRCGEDDRRGEGGAGGGHGQGARRLPVLRRSRGGDGRGERAAHPVPPAVPQEQAQVLLHQVLPPPRHRLQLAESKPILLPVHPSIDQLACGGEQSPSSLV</sequence>
<dbReference type="EnsemblPlants" id="TuG1812G0200004831.01.T01">
    <property type="protein sequence ID" value="TuG1812G0200004831.01.T01.cds266217"/>
    <property type="gene ID" value="TuG1812G0200004831.01"/>
</dbReference>
<proteinExistence type="predicted"/>
<evidence type="ECO:0000313" key="3">
    <source>
        <dbReference type="Proteomes" id="UP000015106"/>
    </source>
</evidence>
<dbReference type="Proteomes" id="UP000015106">
    <property type="component" value="Chromosome 2"/>
</dbReference>
<protein>
    <submittedName>
        <fullName evidence="2">Uncharacterized protein</fullName>
    </submittedName>
</protein>
<accession>A0A8R7PJF8</accession>
<organism evidence="2 3">
    <name type="scientific">Triticum urartu</name>
    <name type="common">Red wild einkorn</name>
    <name type="synonym">Crithodium urartu</name>
    <dbReference type="NCBI Taxonomy" id="4572"/>
    <lineage>
        <taxon>Eukaryota</taxon>
        <taxon>Viridiplantae</taxon>
        <taxon>Streptophyta</taxon>
        <taxon>Embryophyta</taxon>
        <taxon>Tracheophyta</taxon>
        <taxon>Spermatophyta</taxon>
        <taxon>Magnoliopsida</taxon>
        <taxon>Liliopsida</taxon>
        <taxon>Poales</taxon>
        <taxon>Poaceae</taxon>
        <taxon>BOP clade</taxon>
        <taxon>Pooideae</taxon>
        <taxon>Triticodae</taxon>
        <taxon>Triticeae</taxon>
        <taxon>Triticinae</taxon>
        <taxon>Triticum</taxon>
    </lineage>
</organism>
<reference evidence="2" key="3">
    <citation type="submission" date="2022-06" db="UniProtKB">
        <authorList>
            <consortium name="EnsemblPlants"/>
        </authorList>
    </citation>
    <scope>IDENTIFICATION</scope>
</reference>
<feature type="region of interest" description="Disordered" evidence="1">
    <location>
        <begin position="1"/>
        <end position="70"/>
    </location>
</feature>
<keyword evidence="3" id="KW-1185">Reference proteome</keyword>
<dbReference type="AlphaFoldDB" id="A0A8R7PJF8"/>
<evidence type="ECO:0000313" key="2">
    <source>
        <dbReference type="EnsemblPlants" id="TuG1812G0200004831.01.T01.cds266217"/>
    </source>
</evidence>
<feature type="compositionally biased region" description="Basic and acidic residues" evidence="1">
    <location>
        <begin position="54"/>
        <end position="64"/>
    </location>
</feature>
<reference evidence="2" key="2">
    <citation type="submission" date="2018-03" db="EMBL/GenBank/DDBJ databases">
        <title>The Triticum urartu genome reveals the dynamic nature of wheat genome evolution.</title>
        <authorList>
            <person name="Ling H."/>
            <person name="Ma B."/>
            <person name="Shi X."/>
            <person name="Liu H."/>
            <person name="Dong L."/>
            <person name="Sun H."/>
            <person name="Cao Y."/>
            <person name="Gao Q."/>
            <person name="Zheng S."/>
            <person name="Li Y."/>
            <person name="Yu Y."/>
            <person name="Du H."/>
            <person name="Qi M."/>
            <person name="Li Y."/>
            <person name="Yu H."/>
            <person name="Cui Y."/>
            <person name="Wang N."/>
            <person name="Chen C."/>
            <person name="Wu H."/>
            <person name="Zhao Y."/>
            <person name="Zhang J."/>
            <person name="Li Y."/>
            <person name="Zhou W."/>
            <person name="Zhang B."/>
            <person name="Hu W."/>
            <person name="Eijk M."/>
            <person name="Tang J."/>
            <person name="Witsenboer H."/>
            <person name="Zhao S."/>
            <person name="Li Z."/>
            <person name="Zhang A."/>
            <person name="Wang D."/>
            <person name="Liang C."/>
        </authorList>
    </citation>
    <scope>NUCLEOTIDE SEQUENCE [LARGE SCALE GENOMIC DNA]</scope>
    <source>
        <strain evidence="2">cv. G1812</strain>
    </source>
</reference>
<evidence type="ECO:0000256" key="1">
    <source>
        <dbReference type="SAM" id="MobiDB-lite"/>
    </source>
</evidence>